<dbReference type="STRING" id="634771.SAMN04488128_106467"/>
<dbReference type="RefSeq" id="WP_078672802.1">
    <property type="nucleotide sequence ID" value="NZ_FUWZ01000006.1"/>
</dbReference>
<dbReference type="SUPFAM" id="SSF52317">
    <property type="entry name" value="Class I glutamine amidotransferase-like"/>
    <property type="match status" value="1"/>
</dbReference>
<organism evidence="5 6">
    <name type="scientific">Chitinophaga eiseniae</name>
    <dbReference type="NCBI Taxonomy" id="634771"/>
    <lineage>
        <taxon>Bacteria</taxon>
        <taxon>Pseudomonadati</taxon>
        <taxon>Bacteroidota</taxon>
        <taxon>Chitinophagia</taxon>
        <taxon>Chitinophagales</taxon>
        <taxon>Chitinophagaceae</taxon>
        <taxon>Chitinophaga</taxon>
    </lineage>
</organism>
<dbReference type="Pfam" id="PF12833">
    <property type="entry name" value="HTH_18"/>
    <property type="match status" value="1"/>
</dbReference>
<feature type="domain" description="HTH araC/xylS-type" evidence="4">
    <location>
        <begin position="221"/>
        <end position="319"/>
    </location>
</feature>
<name>A0A1T4TWB2_9BACT</name>
<dbReference type="AlphaFoldDB" id="A0A1T4TWB2"/>
<reference evidence="6" key="1">
    <citation type="submission" date="2017-02" db="EMBL/GenBank/DDBJ databases">
        <authorList>
            <person name="Varghese N."/>
            <person name="Submissions S."/>
        </authorList>
    </citation>
    <scope>NUCLEOTIDE SEQUENCE [LARGE SCALE GENOMIC DNA]</scope>
    <source>
        <strain evidence="6">DSM 22224</strain>
    </source>
</reference>
<dbReference type="PRINTS" id="PR00032">
    <property type="entry name" value="HTHARAC"/>
</dbReference>
<dbReference type="GO" id="GO:0003700">
    <property type="term" value="F:DNA-binding transcription factor activity"/>
    <property type="evidence" value="ECO:0007669"/>
    <property type="project" value="InterPro"/>
</dbReference>
<evidence type="ECO:0000256" key="2">
    <source>
        <dbReference type="ARBA" id="ARBA00023125"/>
    </source>
</evidence>
<dbReference type="SUPFAM" id="SSF46689">
    <property type="entry name" value="Homeodomain-like"/>
    <property type="match status" value="2"/>
</dbReference>
<evidence type="ECO:0000259" key="4">
    <source>
        <dbReference type="PROSITE" id="PS01124"/>
    </source>
</evidence>
<dbReference type="Gene3D" id="3.40.50.880">
    <property type="match status" value="1"/>
</dbReference>
<dbReference type="Gene3D" id="1.10.10.60">
    <property type="entry name" value="Homeodomain-like"/>
    <property type="match status" value="2"/>
</dbReference>
<keyword evidence="1" id="KW-0805">Transcription regulation</keyword>
<dbReference type="Proteomes" id="UP000190367">
    <property type="component" value="Unassembled WGS sequence"/>
</dbReference>
<dbReference type="InterPro" id="IPR052158">
    <property type="entry name" value="INH-QAR"/>
</dbReference>
<evidence type="ECO:0000256" key="1">
    <source>
        <dbReference type="ARBA" id="ARBA00023015"/>
    </source>
</evidence>
<dbReference type="PANTHER" id="PTHR43130">
    <property type="entry name" value="ARAC-FAMILY TRANSCRIPTIONAL REGULATOR"/>
    <property type="match status" value="1"/>
</dbReference>
<dbReference type="PROSITE" id="PS01124">
    <property type="entry name" value="HTH_ARAC_FAMILY_2"/>
    <property type="match status" value="1"/>
</dbReference>
<keyword evidence="2 5" id="KW-0238">DNA-binding</keyword>
<keyword evidence="6" id="KW-1185">Reference proteome</keyword>
<protein>
    <submittedName>
        <fullName evidence="5">Transcriptional regulator GlxA family, contains an amidase domain and an AraC-type DNA-binding HTH domain</fullName>
    </submittedName>
</protein>
<dbReference type="InterPro" id="IPR029062">
    <property type="entry name" value="Class_I_gatase-like"/>
</dbReference>
<evidence type="ECO:0000313" key="6">
    <source>
        <dbReference type="Proteomes" id="UP000190367"/>
    </source>
</evidence>
<dbReference type="InterPro" id="IPR002818">
    <property type="entry name" value="DJ-1/PfpI"/>
</dbReference>
<evidence type="ECO:0000313" key="5">
    <source>
        <dbReference type="EMBL" id="SKA44704.1"/>
    </source>
</evidence>
<evidence type="ECO:0000256" key="3">
    <source>
        <dbReference type="ARBA" id="ARBA00023163"/>
    </source>
</evidence>
<sequence>MKHISILIPRGQSSLVNIEGSLQILSEVNVIRAGRGEAPLFNIQLVGLSPNTSQRNGRFTINPDALISEVHQTDLIIIPSLQGDQQRATDMNREFIPWILQQRQQGAEIACLCIGAFFLAATGLLNNRPCTTHWQLAGQFSDMYPDAKMVPSQLITDEDGIYTSGGAFAYLNLLVYLIEKYAGREMAIDIAKGFLIDIDRKSQSPFIIFEGQKAHDDAEIRMAQEFIEQNYPEKITIDFLANKFAIGRRNFERRFQKSTNNTVNEYVQRVKVEAAKRRLETTRKNISEVMYEVGYTDTQSFREVFKRLTGLTPIEYRNKYSETTIPLS</sequence>
<proteinExistence type="predicted"/>
<dbReference type="SMART" id="SM00342">
    <property type="entry name" value="HTH_ARAC"/>
    <property type="match status" value="1"/>
</dbReference>
<keyword evidence="3" id="KW-0804">Transcription</keyword>
<dbReference type="Pfam" id="PF01965">
    <property type="entry name" value="DJ-1_PfpI"/>
    <property type="match status" value="1"/>
</dbReference>
<dbReference type="GO" id="GO:0043565">
    <property type="term" value="F:sequence-specific DNA binding"/>
    <property type="evidence" value="ECO:0007669"/>
    <property type="project" value="InterPro"/>
</dbReference>
<gene>
    <name evidence="5" type="ORF">SAMN04488128_106467</name>
</gene>
<dbReference type="EMBL" id="FUWZ01000006">
    <property type="protein sequence ID" value="SKA44704.1"/>
    <property type="molecule type" value="Genomic_DNA"/>
</dbReference>
<dbReference type="PANTHER" id="PTHR43130:SF3">
    <property type="entry name" value="HTH-TYPE TRANSCRIPTIONAL REGULATOR RV1931C"/>
    <property type="match status" value="1"/>
</dbReference>
<dbReference type="InterPro" id="IPR020449">
    <property type="entry name" value="Tscrpt_reg_AraC-type_HTH"/>
</dbReference>
<dbReference type="InterPro" id="IPR018060">
    <property type="entry name" value="HTH_AraC"/>
</dbReference>
<accession>A0A1T4TWB2</accession>
<dbReference type="OrthoDB" id="9803764at2"/>
<dbReference type="CDD" id="cd03138">
    <property type="entry name" value="GATase1_AraC_2"/>
    <property type="match status" value="1"/>
</dbReference>
<dbReference type="InterPro" id="IPR009057">
    <property type="entry name" value="Homeodomain-like_sf"/>
</dbReference>